<protein>
    <submittedName>
        <fullName evidence="1">Uncharacterized protein</fullName>
    </submittedName>
</protein>
<reference evidence="1" key="1">
    <citation type="submission" date="2019-08" db="EMBL/GenBank/DDBJ databases">
        <authorList>
            <person name="Kucharzyk K."/>
            <person name="Murdoch R.W."/>
            <person name="Higgins S."/>
            <person name="Loffler F."/>
        </authorList>
    </citation>
    <scope>NUCLEOTIDE SEQUENCE</scope>
</reference>
<gene>
    <name evidence="1" type="ORF">SDC9_183908</name>
</gene>
<name>A0A645HE41_9ZZZZ</name>
<proteinExistence type="predicted"/>
<evidence type="ECO:0000313" key="1">
    <source>
        <dbReference type="EMBL" id="MPN36399.1"/>
    </source>
</evidence>
<accession>A0A645HE41</accession>
<sequence length="41" mass="4554">MGFADKLITKQIKKMTAKDNKPEPAPLPENIDKLAQAMNTL</sequence>
<dbReference type="AlphaFoldDB" id="A0A645HE41"/>
<comment type="caution">
    <text evidence="1">The sequence shown here is derived from an EMBL/GenBank/DDBJ whole genome shotgun (WGS) entry which is preliminary data.</text>
</comment>
<organism evidence="1">
    <name type="scientific">bioreactor metagenome</name>
    <dbReference type="NCBI Taxonomy" id="1076179"/>
    <lineage>
        <taxon>unclassified sequences</taxon>
        <taxon>metagenomes</taxon>
        <taxon>ecological metagenomes</taxon>
    </lineage>
</organism>
<dbReference type="EMBL" id="VSSQ01090513">
    <property type="protein sequence ID" value="MPN36399.1"/>
    <property type="molecule type" value="Genomic_DNA"/>
</dbReference>